<dbReference type="AlphaFoldDB" id="A0A4Z2EZJ8"/>
<dbReference type="EMBL" id="SRLO01002079">
    <property type="protein sequence ID" value="TNN33951.1"/>
    <property type="molecule type" value="Genomic_DNA"/>
</dbReference>
<evidence type="ECO:0000313" key="3">
    <source>
        <dbReference type="Proteomes" id="UP000314294"/>
    </source>
</evidence>
<feature type="compositionally biased region" description="Basic and acidic residues" evidence="1">
    <location>
        <begin position="60"/>
        <end position="79"/>
    </location>
</feature>
<feature type="region of interest" description="Disordered" evidence="1">
    <location>
        <begin position="40"/>
        <end position="96"/>
    </location>
</feature>
<evidence type="ECO:0000256" key="1">
    <source>
        <dbReference type="SAM" id="MobiDB-lite"/>
    </source>
</evidence>
<keyword evidence="3" id="KW-1185">Reference proteome</keyword>
<comment type="caution">
    <text evidence="2">The sequence shown here is derived from an EMBL/GenBank/DDBJ whole genome shotgun (WGS) entry which is preliminary data.</text>
</comment>
<organism evidence="2 3">
    <name type="scientific">Liparis tanakae</name>
    <name type="common">Tanaka's snailfish</name>
    <dbReference type="NCBI Taxonomy" id="230148"/>
    <lineage>
        <taxon>Eukaryota</taxon>
        <taxon>Metazoa</taxon>
        <taxon>Chordata</taxon>
        <taxon>Craniata</taxon>
        <taxon>Vertebrata</taxon>
        <taxon>Euteleostomi</taxon>
        <taxon>Actinopterygii</taxon>
        <taxon>Neopterygii</taxon>
        <taxon>Teleostei</taxon>
        <taxon>Neoteleostei</taxon>
        <taxon>Acanthomorphata</taxon>
        <taxon>Eupercaria</taxon>
        <taxon>Perciformes</taxon>
        <taxon>Cottioidei</taxon>
        <taxon>Cottales</taxon>
        <taxon>Liparidae</taxon>
        <taxon>Liparis</taxon>
    </lineage>
</organism>
<reference evidence="2 3" key="1">
    <citation type="submission" date="2019-03" db="EMBL/GenBank/DDBJ databases">
        <title>First draft genome of Liparis tanakae, snailfish: a comprehensive survey of snailfish specific genes.</title>
        <authorList>
            <person name="Kim W."/>
            <person name="Song I."/>
            <person name="Jeong J.-H."/>
            <person name="Kim D."/>
            <person name="Kim S."/>
            <person name="Ryu S."/>
            <person name="Song J.Y."/>
            <person name="Lee S.K."/>
        </authorList>
    </citation>
    <scope>NUCLEOTIDE SEQUENCE [LARGE SCALE GENOMIC DNA]</scope>
    <source>
        <tissue evidence="2">Muscle</tissue>
    </source>
</reference>
<evidence type="ECO:0000313" key="2">
    <source>
        <dbReference type="EMBL" id="TNN33951.1"/>
    </source>
</evidence>
<gene>
    <name evidence="2" type="ORF">EYF80_055883</name>
</gene>
<dbReference type="Proteomes" id="UP000314294">
    <property type="component" value="Unassembled WGS sequence"/>
</dbReference>
<name>A0A4Z2EZJ8_9TELE</name>
<protein>
    <submittedName>
        <fullName evidence="2">Uncharacterized protein</fullName>
    </submittedName>
</protein>
<sequence length="131" mass="14153">MLETDGKAAKLNTCHPDEDGALWRNARKNTGCVQSDGLPHLWEAPGAAGRSAGGGGGEVGSRKAEEEVPRFKATSRDNEFMLENNSVPNEPPREEKRQVVVQHNVVPLLGVRLLEGWKSSEGTLQGGRLVI</sequence>
<feature type="region of interest" description="Disordered" evidence="1">
    <location>
        <begin position="1"/>
        <end position="21"/>
    </location>
</feature>
<accession>A0A4Z2EZJ8</accession>
<proteinExistence type="predicted"/>